<feature type="compositionally biased region" description="Basic residues" evidence="1">
    <location>
        <begin position="255"/>
        <end position="264"/>
    </location>
</feature>
<keyword evidence="3" id="KW-1185">Reference proteome</keyword>
<sequence length="264" mass="29611">MINVVEVSRVELDFADGALVPGALYSWLPTLEVCLRWNSSTDRFISPSQADIIAQMLSGDVDTTWRELCTAHAQGRFEHSERMDAVHRYIVCMRAARMTVDYLDQQNGPIAFSHEAPWNFKVLGGILPYGLASVVKADLGEYCPSKMSIDKLFWIMRDLLYQAGDGDRVLATDQASAAMTDSSQIRDSAEQLAVEYILREVAEHLGLMRSQVLQRYELKDPRQAEPVVVPTPQPAGKKPNTTVARPGRQSQLARLPRRAHKKQN</sequence>
<dbReference type="AlphaFoldDB" id="A0A9Q9AGR6"/>
<protein>
    <submittedName>
        <fullName evidence="2">Uncharacterized protein</fullName>
    </submittedName>
</protein>
<proteinExistence type="predicted"/>
<name>A0A9Q9AGR6_9PEZI</name>
<feature type="region of interest" description="Disordered" evidence="1">
    <location>
        <begin position="223"/>
        <end position="264"/>
    </location>
</feature>
<gene>
    <name evidence="2" type="ORF">Slin15195_G021660</name>
</gene>
<reference evidence="2" key="1">
    <citation type="submission" date="2022-06" db="EMBL/GenBank/DDBJ databases">
        <title>Complete genome sequences of two strains of the flax pathogen Septoria linicola.</title>
        <authorList>
            <person name="Lapalu N."/>
            <person name="Simon A."/>
            <person name="Demenou B."/>
            <person name="Paumier D."/>
            <person name="Guillot M.-P."/>
            <person name="Gout L."/>
            <person name="Valade R."/>
        </authorList>
    </citation>
    <scope>NUCLEOTIDE SEQUENCE</scope>
    <source>
        <strain evidence="2">SE15195</strain>
    </source>
</reference>
<dbReference type="EMBL" id="CP099419">
    <property type="protein sequence ID" value="USW48847.1"/>
    <property type="molecule type" value="Genomic_DNA"/>
</dbReference>
<accession>A0A9Q9AGR6</accession>
<evidence type="ECO:0000313" key="3">
    <source>
        <dbReference type="Proteomes" id="UP001056384"/>
    </source>
</evidence>
<organism evidence="2 3">
    <name type="scientific">Septoria linicola</name>
    <dbReference type="NCBI Taxonomy" id="215465"/>
    <lineage>
        <taxon>Eukaryota</taxon>
        <taxon>Fungi</taxon>
        <taxon>Dikarya</taxon>
        <taxon>Ascomycota</taxon>
        <taxon>Pezizomycotina</taxon>
        <taxon>Dothideomycetes</taxon>
        <taxon>Dothideomycetidae</taxon>
        <taxon>Mycosphaerellales</taxon>
        <taxon>Mycosphaerellaceae</taxon>
        <taxon>Septoria</taxon>
    </lineage>
</organism>
<evidence type="ECO:0000256" key="1">
    <source>
        <dbReference type="SAM" id="MobiDB-lite"/>
    </source>
</evidence>
<evidence type="ECO:0000313" key="2">
    <source>
        <dbReference type="EMBL" id="USW48847.1"/>
    </source>
</evidence>
<feature type="compositionally biased region" description="Polar residues" evidence="1">
    <location>
        <begin position="239"/>
        <end position="252"/>
    </location>
</feature>
<dbReference type="Proteomes" id="UP001056384">
    <property type="component" value="Chromosome 2"/>
</dbReference>